<accession>M0MHM8</accession>
<protein>
    <submittedName>
        <fullName evidence="2">Uncharacterized protein</fullName>
    </submittedName>
</protein>
<keyword evidence="1" id="KW-0812">Transmembrane</keyword>
<dbReference type="EMBL" id="AOMA01000019">
    <property type="protein sequence ID" value="EMA45237.1"/>
    <property type="molecule type" value="Genomic_DNA"/>
</dbReference>
<dbReference type="Proteomes" id="UP000011607">
    <property type="component" value="Unassembled WGS sequence"/>
</dbReference>
<reference evidence="2 3" key="1">
    <citation type="journal article" date="2014" name="PLoS Genet.">
        <title>Phylogenetically driven sequencing of extremely halophilic archaea reveals strategies for static and dynamic osmo-response.</title>
        <authorList>
            <person name="Becker E.A."/>
            <person name="Seitzer P.M."/>
            <person name="Tritt A."/>
            <person name="Larsen D."/>
            <person name="Krusor M."/>
            <person name="Yao A.I."/>
            <person name="Wu D."/>
            <person name="Madern D."/>
            <person name="Eisen J.A."/>
            <person name="Darling A.E."/>
            <person name="Facciotti M.T."/>
        </authorList>
    </citation>
    <scope>NUCLEOTIDE SEQUENCE [LARGE SCALE GENOMIC DNA]</scope>
    <source>
        <strain evidence="2 3">JCM 10879</strain>
    </source>
</reference>
<dbReference type="STRING" id="1227454.C446_02487"/>
<evidence type="ECO:0000313" key="2">
    <source>
        <dbReference type="EMBL" id="EMA45237.1"/>
    </source>
</evidence>
<keyword evidence="3" id="KW-1185">Reference proteome</keyword>
<dbReference type="RefSeq" id="WP_006671468.1">
    <property type="nucleotide sequence ID" value="NZ_AOMA01000019.1"/>
</dbReference>
<keyword evidence="1" id="KW-0472">Membrane</keyword>
<dbReference type="AlphaFoldDB" id="M0MHM8"/>
<organism evidence="2 3">
    <name type="scientific">Halobiforma nitratireducens JCM 10879</name>
    <dbReference type="NCBI Taxonomy" id="1227454"/>
    <lineage>
        <taxon>Archaea</taxon>
        <taxon>Methanobacteriati</taxon>
        <taxon>Methanobacteriota</taxon>
        <taxon>Stenosarchaea group</taxon>
        <taxon>Halobacteria</taxon>
        <taxon>Halobacteriales</taxon>
        <taxon>Natrialbaceae</taxon>
        <taxon>Halobiforma</taxon>
    </lineage>
</organism>
<keyword evidence="1" id="KW-1133">Transmembrane helix</keyword>
<comment type="caution">
    <text evidence="2">The sequence shown here is derived from an EMBL/GenBank/DDBJ whole genome shotgun (WGS) entry which is preliminary data.</text>
</comment>
<evidence type="ECO:0000256" key="1">
    <source>
        <dbReference type="SAM" id="Phobius"/>
    </source>
</evidence>
<evidence type="ECO:0000313" key="3">
    <source>
        <dbReference type="Proteomes" id="UP000011607"/>
    </source>
</evidence>
<proteinExistence type="predicted"/>
<gene>
    <name evidence="2" type="ORF">C446_02487</name>
</gene>
<feature type="transmembrane region" description="Helical" evidence="1">
    <location>
        <begin position="35"/>
        <end position="68"/>
    </location>
</feature>
<sequence length="78" mass="8793">MSDQNPWAGTIEWLKTLLANAFGRGTPMEGMEASAILFAVTFASNFVGQVWTIVFDVLFAILFVYNLIRYTIARWGSR</sequence>
<name>M0MHM8_9EURY</name>